<evidence type="ECO:0000259" key="7">
    <source>
        <dbReference type="Pfam" id="PF03711"/>
    </source>
</evidence>
<name>A0A8J3FBS4_9BACI</name>
<evidence type="ECO:0000313" key="9">
    <source>
        <dbReference type="Proteomes" id="UP000637720"/>
    </source>
</evidence>
<evidence type="ECO:0000256" key="1">
    <source>
        <dbReference type="ARBA" id="ARBA00001933"/>
    </source>
</evidence>
<dbReference type="CDD" id="cd00615">
    <property type="entry name" value="Orn_deC_like"/>
    <property type="match status" value="1"/>
</dbReference>
<dbReference type="InterPro" id="IPR036633">
    <property type="entry name" value="Prn/Lys/Arg_de-COase_C_sf"/>
</dbReference>
<dbReference type="AlphaFoldDB" id="A0A8J3FBS4"/>
<evidence type="ECO:0000256" key="3">
    <source>
        <dbReference type="ARBA" id="ARBA00022793"/>
    </source>
</evidence>
<dbReference type="InterPro" id="IPR015424">
    <property type="entry name" value="PyrdxlP-dep_Trfase"/>
</dbReference>
<dbReference type="InterPro" id="IPR008286">
    <property type="entry name" value="Prn/Lys/Arg_de-COase_C"/>
</dbReference>
<dbReference type="Pfam" id="PF03711">
    <property type="entry name" value="OKR_DC_1_C"/>
    <property type="match status" value="1"/>
</dbReference>
<dbReference type="PANTHER" id="PTHR43277:SF4">
    <property type="entry name" value="ARGININE DECARBOXYLASE"/>
    <property type="match status" value="1"/>
</dbReference>
<dbReference type="Gene3D" id="3.90.105.10">
    <property type="entry name" value="Molybdopterin biosynthesis moea protein, domain 2"/>
    <property type="match status" value="1"/>
</dbReference>
<dbReference type="InterPro" id="IPR015421">
    <property type="entry name" value="PyrdxlP-dep_Trfase_major"/>
</dbReference>
<dbReference type="InterPro" id="IPR000310">
    <property type="entry name" value="Orn/Lys/Arg_deCO2ase_major_dom"/>
</dbReference>
<comment type="caution">
    <text evidence="8">The sequence shown here is derived from an EMBL/GenBank/DDBJ whole genome shotgun (WGS) entry which is preliminary data.</text>
</comment>
<keyword evidence="9" id="KW-1185">Reference proteome</keyword>
<keyword evidence="5" id="KW-0456">Lyase</keyword>
<organism evidence="8 9">
    <name type="scientific">Calditerricola satsumensis</name>
    <dbReference type="NCBI Taxonomy" id="373054"/>
    <lineage>
        <taxon>Bacteria</taxon>
        <taxon>Bacillati</taxon>
        <taxon>Bacillota</taxon>
        <taxon>Bacilli</taxon>
        <taxon>Bacillales</taxon>
        <taxon>Bacillaceae</taxon>
        <taxon>Calditerricola</taxon>
    </lineage>
</organism>
<dbReference type="Proteomes" id="UP000637720">
    <property type="component" value="Unassembled WGS sequence"/>
</dbReference>
<dbReference type="SUPFAM" id="SSF53383">
    <property type="entry name" value="PLP-dependent transferases"/>
    <property type="match status" value="1"/>
</dbReference>
<dbReference type="EMBL" id="BMOF01000033">
    <property type="protein sequence ID" value="GGK02920.1"/>
    <property type="molecule type" value="Genomic_DNA"/>
</dbReference>
<evidence type="ECO:0000256" key="5">
    <source>
        <dbReference type="ARBA" id="ARBA00023239"/>
    </source>
</evidence>
<dbReference type="InterPro" id="IPR052357">
    <property type="entry name" value="Orn_Lys_Arg_decarboxylase-I"/>
</dbReference>
<accession>A0A8J3FBS4</accession>
<evidence type="ECO:0000259" key="6">
    <source>
        <dbReference type="Pfam" id="PF01276"/>
    </source>
</evidence>
<feature type="domain" description="Orn/Lys/Arg decarboxylases family 1 pyridoxal-P attachment site" evidence="6">
    <location>
        <begin position="10"/>
        <end position="373"/>
    </location>
</feature>
<reference evidence="8" key="2">
    <citation type="submission" date="2020-09" db="EMBL/GenBank/DDBJ databases">
        <authorList>
            <person name="Sun Q."/>
            <person name="Ohkuma M."/>
        </authorList>
    </citation>
    <scope>NUCLEOTIDE SEQUENCE</scope>
    <source>
        <strain evidence="8">JCM 14719</strain>
    </source>
</reference>
<feature type="domain" description="Orn/Lys/Arg decarboxylase C-terminal" evidence="7">
    <location>
        <begin position="428"/>
        <end position="474"/>
    </location>
</feature>
<keyword evidence="3" id="KW-0210">Decarboxylase</keyword>
<evidence type="ECO:0000313" key="8">
    <source>
        <dbReference type="EMBL" id="GGK02920.1"/>
    </source>
</evidence>
<comment type="cofactor">
    <cofactor evidence="1">
        <name>pyridoxal 5'-phosphate</name>
        <dbReference type="ChEBI" id="CHEBI:597326"/>
    </cofactor>
</comment>
<dbReference type="PANTHER" id="PTHR43277">
    <property type="entry name" value="ARGININE DECARBOXYLASE"/>
    <property type="match status" value="1"/>
</dbReference>
<reference evidence="8" key="1">
    <citation type="journal article" date="2014" name="Int. J. Syst. Evol. Microbiol.">
        <title>Complete genome sequence of Corynebacterium casei LMG S-19264T (=DSM 44701T), isolated from a smear-ripened cheese.</title>
        <authorList>
            <consortium name="US DOE Joint Genome Institute (JGI-PGF)"/>
            <person name="Walter F."/>
            <person name="Albersmeier A."/>
            <person name="Kalinowski J."/>
            <person name="Ruckert C."/>
        </authorList>
    </citation>
    <scope>NUCLEOTIDE SEQUENCE</scope>
    <source>
        <strain evidence="8">JCM 14719</strain>
    </source>
</reference>
<dbReference type="Pfam" id="PF01276">
    <property type="entry name" value="OKR_DC_1"/>
    <property type="match status" value="1"/>
</dbReference>
<dbReference type="SUPFAM" id="SSF55904">
    <property type="entry name" value="Ornithine decarboxylase C-terminal domain"/>
    <property type="match status" value="1"/>
</dbReference>
<dbReference type="Gene3D" id="3.40.640.10">
    <property type="entry name" value="Type I PLP-dependent aspartate aminotransferase-like (Major domain)"/>
    <property type="match status" value="1"/>
</dbReference>
<proteinExistence type="inferred from homology"/>
<gene>
    <name evidence="8" type="primary">cad</name>
    <name evidence="8" type="ORF">GCM10007043_16160</name>
</gene>
<protein>
    <submittedName>
        <fullName evidence="8">Lysine decarboxylase</fullName>
    </submittedName>
</protein>
<sequence length="494" mass="52577">MASDRHARAPLFEALVRHAQAARGWFHVPGHRGGPGFDPRARHWFAPLLRLDVTELPGLDDLHQPEGVIADAQTLAAEAFGAEETFFLVGGSTVGNLAMVWATCRSGDKILIQRNSHKSVFHAVRLAGAIPVLLAPRYAARWDVPVGVDADLLDRALREHPDAKAVLVTNPTYYGMAVDLAPLAAVAHARGVPLLVDEAHGAHFAFTPGAPPTALASGADAVVQSAHKTLGAMTMGAYLHVQGNRVDRRRLREALRMLQTSSPSYPVLASLDLARRHAVRHGHAAFARAAELARRLRERVNRLEGLSAPDPARPEPDWAALDPLKVLVHLEPKLRRAGGTGYAVADHLARAGVYVELADPVNVLLLLTAGTETAEVERVEQALAAWAQALLSRAPADGRSDALDRLPPPVYPPVSVVSAPPEGAQPMAVPLEAALGLVSAEMIVPYPPGVPAVLPGERFGAETVAYLRAVRDGGGRVQGAADPTLATVRVWPNA</sequence>
<evidence type="ECO:0000256" key="4">
    <source>
        <dbReference type="ARBA" id="ARBA00022898"/>
    </source>
</evidence>
<comment type="similarity">
    <text evidence="2">Belongs to the Orn/Lys/Arg decarboxylase class-I family.</text>
</comment>
<dbReference type="GO" id="GO:0016831">
    <property type="term" value="F:carboxy-lyase activity"/>
    <property type="evidence" value="ECO:0007669"/>
    <property type="project" value="UniProtKB-KW"/>
</dbReference>
<keyword evidence="4" id="KW-0663">Pyridoxal phosphate</keyword>
<evidence type="ECO:0000256" key="2">
    <source>
        <dbReference type="ARBA" id="ARBA00010671"/>
    </source>
</evidence>
<dbReference type="RefSeq" id="WP_188817539.1">
    <property type="nucleotide sequence ID" value="NZ_BMOF01000033.1"/>
</dbReference>